<feature type="compositionally biased region" description="Basic and acidic residues" evidence="1">
    <location>
        <begin position="67"/>
        <end position="78"/>
    </location>
</feature>
<dbReference type="EMBL" id="JAINUG010000421">
    <property type="protein sequence ID" value="KAJ8371988.1"/>
    <property type="molecule type" value="Genomic_DNA"/>
</dbReference>
<name>A0AAD7W187_9TELE</name>
<sequence>MGARPPAPPAPAAPGPGELEQLQERIEAFRSQLREALARRAELQTSLANQRAAPPTTVDGPAPQPARHTDTSDKRVAP</sequence>
<dbReference type="Proteomes" id="UP001221898">
    <property type="component" value="Unassembled WGS sequence"/>
</dbReference>
<reference evidence="2" key="1">
    <citation type="journal article" date="2023" name="Science">
        <title>Genome structures resolve the early diversification of teleost fishes.</title>
        <authorList>
            <person name="Parey E."/>
            <person name="Louis A."/>
            <person name="Montfort J."/>
            <person name="Bouchez O."/>
            <person name="Roques C."/>
            <person name="Iampietro C."/>
            <person name="Lluch J."/>
            <person name="Castinel A."/>
            <person name="Donnadieu C."/>
            <person name="Desvignes T."/>
            <person name="Floi Bucao C."/>
            <person name="Jouanno E."/>
            <person name="Wen M."/>
            <person name="Mejri S."/>
            <person name="Dirks R."/>
            <person name="Jansen H."/>
            <person name="Henkel C."/>
            <person name="Chen W.J."/>
            <person name="Zahm M."/>
            <person name="Cabau C."/>
            <person name="Klopp C."/>
            <person name="Thompson A.W."/>
            <person name="Robinson-Rechavi M."/>
            <person name="Braasch I."/>
            <person name="Lecointre G."/>
            <person name="Bobe J."/>
            <person name="Postlethwait J.H."/>
            <person name="Berthelot C."/>
            <person name="Roest Crollius H."/>
            <person name="Guiguen Y."/>
        </authorList>
    </citation>
    <scope>NUCLEOTIDE SEQUENCE</scope>
    <source>
        <strain evidence="2">NC1722</strain>
    </source>
</reference>
<accession>A0AAD7W187</accession>
<keyword evidence="3" id="KW-1185">Reference proteome</keyword>
<protein>
    <submittedName>
        <fullName evidence="2">Uncharacterized protein</fullName>
    </submittedName>
</protein>
<organism evidence="2 3">
    <name type="scientific">Aldrovandia affinis</name>
    <dbReference type="NCBI Taxonomy" id="143900"/>
    <lineage>
        <taxon>Eukaryota</taxon>
        <taxon>Metazoa</taxon>
        <taxon>Chordata</taxon>
        <taxon>Craniata</taxon>
        <taxon>Vertebrata</taxon>
        <taxon>Euteleostomi</taxon>
        <taxon>Actinopterygii</taxon>
        <taxon>Neopterygii</taxon>
        <taxon>Teleostei</taxon>
        <taxon>Notacanthiformes</taxon>
        <taxon>Halosauridae</taxon>
        <taxon>Aldrovandia</taxon>
    </lineage>
</organism>
<proteinExistence type="predicted"/>
<feature type="region of interest" description="Disordered" evidence="1">
    <location>
        <begin position="1"/>
        <end position="20"/>
    </location>
</feature>
<feature type="compositionally biased region" description="Pro residues" evidence="1">
    <location>
        <begin position="1"/>
        <end position="14"/>
    </location>
</feature>
<feature type="region of interest" description="Disordered" evidence="1">
    <location>
        <begin position="40"/>
        <end position="78"/>
    </location>
</feature>
<dbReference type="AlphaFoldDB" id="A0AAD7W187"/>
<gene>
    <name evidence="2" type="ORF">AAFF_G00298100</name>
</gene>
<comment type="caution">
    <text evidence="2">The sequence shown here is derived from an EMBL/GenBank/DDBJ whole genome shotgun (WGS) entry which is preliminary data.</text>
</comment>
<evidence type="ECO:0000256" key="1">
    <source>
        <dbReference type="SAM" id="MobiDB-lite"/>
    </source>
</evidence>
<evidence type="ECO:0000313" key="2">
    <source>
        <dbReference type="EMBL" id="KAJ8371988.1"/>
    </source>
</evidence>
<evidence type="ECO:0000313" key="3">
    <source>
        <dbReference type="Proteomes" id="UP001221898"/>
    </source>
</evidence>